<evidence type="ECO:0000256" key="4">
    <source>
        <dbReference type="ARBA" id="ARBA00031123"/>
    </source>
</evidence>
<evidence type="ECO:0000256" key="3">
    <source>
        <dbReference type="ARBA" id="ARBA00014974"/>
    </source>
</evidence>
<keyword evidence="7" id="KW-1185">Reference proteome</keyword>
<evidence type="ECO:0000313" key="7">
    <source>
        <dbReference type="Proteomes" id="UP000076722"/>
    </source>
</evidence>
<accession>A0A164Q7A0</accession>
<dbReference type="PANTHER" id="PTHR43190">
    <property type="entry name" value="N-ACETYL-D-GLUCOSAMINE KINASE"/>
    <property type="match status" value="1"/>
</dbReference>
<dbReference type="InterPro" id="IPR002731">
    <property type="entry name" value="ATPase_BadF"/>
</dbReference>
<evidence type="ECO:0000313" key="6">
    <source>
        <dbReference type="EMBL" id="KZS89396.1"/>
    </source>
</evidence>
<gene>
    <name evidence="6" type="ORF">SISNIDRAFT_417040</name>
</gene>
<organism evidence="6 7">
    <name type="scientific">Sistotremastrum niveocremeum HHB9708</name>
    <dbReference type="NCBI Taxonomy" id="1314777"/>
    <lineage>
        <taxon>Eukaryota</taxon>
        <taxon>Fungi</taxon>
        <taxon>Dikarya</taxon>
        <taxon>Basidiomycota</taxon>
        <taxon>Agaricomycotina</taxon>
        <taxon>Agaricomycetes</taxon>
        <taxon>Sistotremastrales</taxon>
        <taxon>Sistotremastraceae</taxon>
        <taxon>Sertulicium</taxon>
        <taxon>Sertulicium niveocremeum</taxon>
    </lineage>
</organism>
<dbReference type="InterPro" id="IPR052519">
    <property type="entry name" value="Euk-type_GlcNAc_Kinase"/>
</dbReference>
<evidence type="ECO:0000256" key="2">
    <source>
        <dbReference type="ARBA" id="ARBA00012122"/>
    </source>
</evidence>
<dbReference type="Gene3D" id="3.30.420.40">
    <property type="match status" value="1"/>
</dbReference>
<name>A0A164Q7A0_9AGAM</name>
<feature type="domain" description="ATPase BadF/BadG/BcrA/BcrD type" evidence="5">
    <location>
        <begin position="15"/>
        <end position="184"/>
    </location>
</feature>
<dbReference type="STRING" id="1314777.A0A164Q7A0"/>
<dbReference type="CDD" id="cd24007">
    <property type="entry name" value="ASKHA_NBD_eukNAGK-like"/>
    <property type="match status" value="1"/>
</dbReference>
<dbReference type="OrthoDB" id="311172at2759"/>
<dbReference type="SUPFAM" id="SSF53067">
    <property type="entry name" value="Actin-like ATPase domain"/>
    <property type="match status" value="2"/>
</dbReference>
<reference evidence="6 7" key="1">
    <citation type="journal article" date="2016" name="Mol. Biol. Evol.">
        <title>Comparative Genomics of Early-Diverging Mushroom-Forming Fungi Provides Insights into the Origins of Lignocellulose Decay Capabilities.</title>
        <authorList>
            <person name="Nagy L.G."/>
            <person name="Riley R."/>
            <person name="Tritt A."/>
            <person name="Adam C."/>
            <person name="Daum C."/>
            <person name="Floudas D."/>
            <person name="Sun H."/>
            <person name="Yadav J.S."/>
            <person name="Pangilinan J."/>
            <person name="Larsson K.H."/>
            <person name="Matsuura K."/>
            <person name="Barry K."/>
            <person name="Labutti K."/>
            <person name="Kuo R."/>
            <person name="Ohm R.A."/>
            <person name="Bhattacharya S.S."/>
            <person name="Shirouzu T."/>
            <person name="Yoshinaga Y."/>
            <person name="Martin F.M."/>
            <person name="Grigoriev I.V."/>
            <person name="Hibbett D.S."/>
        </authorList>
    </citation>
    <scope>NUCLEOTIDE SEQUENCE [LARGE SCALE GENOMIC DNA]</scope>
    <source>
        <strain evidence="6 7">HHB9708</strain>
    </source>
</reference>
<dbReference type="PANTHER" id="PTHR43190:SF3">
    <property type="entry name" value="N-ACETYL-D-GLUCOSAMINE KINASE"/>
    <property type="match status" value="1"/>
</dbReference>
<dbReference type="Proteomes" id="UP000076722">
    <property type="component" value="Unassembled WGS sequence"/>
</dbReference>
<dbReference type="AlphaFoldDB" id="A0A164Q7A0"/>
<dbReference type="InterPro" id="IPR043129">
    <property type="entry name" value="ATPase_NBD"/>
</dbReference>
<dbReference type="EC" id="2.7.1.59" evidence="2"/>
<evidence type="ECO:0000259" key="5">
    <source>
        <dbReference type="Pfam" id="PF01869"/>
    </source>
</evidence>
<evidence type="ECO:0000256" key="1">
    <source>
        <dbReference type="ARBA" id="ARBA00006198"/>
    </source>
</evidence>
<protein>
    <recommendedName>
        <fullName evidence="3">N-acetyl-D-glucosamine kinase</fullName>
        <ecNumber evidence="2">2.7.1.59</ecNumber>
    </recommendedName>
    <alternativeName>
        <fullName evidence="4">GlcNAc kinase</fullName>
    </alternativeName>
</protein>
<sequence length="363" mass="38317">MSSPSPHTSTLHLCIDCGGSKTSALFATSDGEILTRTLGGPSNFTYLGIHDFTAVIRTTVLKGLASLDIPFESKPFISAWIAVSGVDTASAVKSVSEAMSALLSIPLDGRNRLRVSNDTHLLASPLLAQNKYTTAMVGIAGTGSCVVSFAKEGNQVKELARTGGYGWILGDEGGGFDVGRETIRELCTRAESLFVAGEQLPEDAFQSSILAKFGLPPSSAPSDVFTQLYASDSIGPEGHLALERPQRLSSLAPIVFNYAFPSDPSTPPHPTALKIVTTSASHLASQIALLCSPSPQINGKSKYIDASKSILCLGGSLVKQPPYRTLLREILKQKGCPFPEMVFVGDAEGEGINALVAAYKNQK</sequence>
<comment type="similarity">
    <text evidence="1">Belongs to the eukaryotic-type N-acetylglucosamine kinase family.</text>
</comment>
<dbReference type="Pfam" id="PF01869">
    <property type="entry name" value="BcrAD_BadFG"/>
    <property type="match status" value="1"/>
</dbReference>
<dbReference type="EMBL" id="KV419428">
    <property type="protein sequence ID" value="KZS89396.1"/>
    <property type="molecule type" value="Genomic_DNA"/>
</dbReference>
<proteinExistence type="inferred from homology"/>
<dbReference type="GO" id="GO:0045127">
    <property type="term" value="F:N-acetylglucosamine kinase activity"/>
    <property type="evidence" value="ECO:0007669"/>
    <property type="project" value="UniProtKB-EC"/>
</dbReference>